<name>A0A239FWU1_9ACTN</name>
<evidence type="ECO:0000256" key="2">
    <source>
        <dbReference type="SAM" id="Phobius"/>
    </source>
</evidence>
<evidence type="ECO:0000256" key="1">
    <source>
        <dbReference type="SAM" id="MobiDB-lite"/>
    </source>
</evidence>
<accession>A0A239FWU1</accession>
<dbReference type="AlphaFoldDB" id="A0A239FWU1"/>
<evidence type="ECO:0000313" key="4">
    <source>
        <dbReference type="Proteomes" id="UP000198386"/>
    </source>
</evidence>
<feature type="transmembrane region" description="Helical" evidence="2">
    <location>
        <begin position="127"/>
        <end position="149"/>
    </location>
</feature>
<dbReference type="EMBL" id="FZOH01000006">
    <property type="protein sequence ID" value="SNS61361.1"/>
    <property type="molecule type" value="Genomic_DNA"/>
</dbReference>
<proteinExistence type="predicted"/>
<gene>
    <name evidence="3" type="ORF">SAMN04488107_3166</name>
</gene>
<feature type="region of interest" description="Disordered" evidence="1">
    <location>
        <begin position="1"/>
        <end position="33"/>
    </location>
</feature>
<keyword evidence="2" id="KW-1133">Transmembrane helix</keyword>
<keyword evidence="2" id="KW-0472">Membrane</keyword>
<feature type="transmembrane region" description="Helical" evidence="2">
    <location>
        <begin position="61"/>
        <end position="79"/>
    </location>
</feature>
<reference evidence="4" key="1">
    <citation type="submission" date="2017-06" db="EMBL/GenBank/DDBJ databases">
        <authorList>
            <person name="Varghese N."/>
            <person name="Submissions S."/>
        </authorList>
    </citation>
    <scope>NUCLEOTIDE SEQUENCE [LARGE SCALE GENOMIC DNA]</scope>
    <source>
        <strain evidence="4">DSM 45423</strain>
    </source>
</reference>
<keyword evidence="4" id="KW-1185">Reference proteome</keyword>
<protein>
    <submittedName>
        <fullName evidence="3">Uncharacterized protein</fullName>
    </submittedName>
</protein>
<organism evidence="3 4">
    <name type="scientific">Geodermatophilus saharensis</name>
    <dbReference type="NCBI Taxonomy" id="1137994"/>
    <lineage>
        <taxon>Bacteria</taxon>
        <taxon>Bacillati</taxon>
        <taxon>Actinomycetota</taxon>
        <taxon>Actinomycetes</taxon>
        <taxon>Geodermatophilales</taxon>
        <taxon>Geodermatophilaceae</taxon>
        <taxon>Geodermatophilus</taxon>
    </lineage>
</organism>
<feature type="transmembrane region" description="Helical" evidence="2">
    <location>
        <begin position="35"/>
        <end position="55"/>
    </location>
</feature>
<sequence>MEDPLPPHRSSLVAGPWEGAVPGPHRPHGGGGPQLLAATAAGVAAASALLHLPLLGPGRHGVLSLAVGLACVACAVHLWRRPGPAAWSGHVAAAALMPAHLLLTPAGPGHHAGPAAVAGSAADAAAWAPYALLLLAGLGVALGLVRWAVGADVPLRAGSAQMPAAVGGRSGRRVPQA</sequence>
<evidence type="ECO:0000313" key="3">
    <source>
        <dbReference type="EMBL" id="SNS61361.1"/>
    </source>
</evidence>
<keyword evidence="2" id="KW-0812">Transmembrane</keyword>
<dbReference type="Proteomes" id="UP000198386">
    <property type="component" value="Unassembled WGS sequence"/>
</dbReference>